<feature type="transmembrane region" description="Helical" evidence="10">
    <location>
        <begin position="373"/>
        <end position="397"/>
    </location>
</feature>
<feature type="region of interest" description="Disordered" evidence="9">
    <location>
        <begin position="231"/>
        <end position="255"/>
    </location>
</feature>
<dbReference type="PANTHER" id="PTHR31595:SF77">
    <property type="entry name" value="ACYL-COA--STEROL O-ACYLTRANSFERASE 1-LIKE"/>
    <property type="match status" value="1"/>
</dbReference>
<evidence type="ECO:0000256" key="5">
    <source>
        <dbReference type="ARBA" id="ARBA00022989"/>
    </source>
</evidence>
<dbReference type="InterPro" id="IPR044851">
    <property type="entry name" value="Wax_synthase"/>
</dbReference>
<feature type="transmembrane region" description="Helical" evidence="10">
    <location>
        <begin position="50"/>
        <end position="67"/>
    </location>
</feature>
<keyword evidence="5 10" id="KW-1133">Transmembrane helix</keyword>
<evidence type="ECO:0000313" key="12">
    <source>
        <dbReference type="EMBL" id="CAH9093492.1"/>
    </source>
</evidence>
<evidence type="ECO:0000313" key="14">
    <source>
        <dbReference type="Proteomes" id="UP001152523"/>
    </source>
</evidence>
<keyword evidence="3" id="KW-0808">Transferase</keyword>
<feature type="transmembrane region" description="Helical" evidence="10">
    <location>
        <begin position="403"/>
        <end position="423"/>
    </location>
</feature>
<feature type="compositionally biased region" description="Polar residues" evidence="9">
    <location>
        <begin position="233"/>
        <end position="247"/>
    </location>
</feature>
<feature type="domain" description="Wax synthase" evidence="11">
    <location>
        <begin position="325"/>
        <end position="412"/>
    </location>
</feature>
<keyword evidence="6" id="KW-0443">Lipid metabolism</keyword>
<feature type="region of interest" description="Disordered" evidence="9">
    <location>
        <begin position="183"/>
        <end position="209"/>
    </location>
</feature>
<dbReference type="AlphaFoldDB" id="A0AAV0D6R5"/>
<reference evidence="12" key="1">
    <citation type="submission" date="2022-07" db="EMBL/GenBank/DDBJ databases">
        <authorList>
            <person name="Macas J."/>
            <person name="Novak P."/>
            <person name="Neumann P."/>
        </authorList>
    </citation>
    <scope>NUCLEOTIDE SEQUENCE</scope>
</reference>
<keyword evidence="7 10" id="KW-0472">Membrane</keyword>
<dbReference type="InterPro" id="IPR032805">
    <property type="entry name" value="Wax_synthase_dom"/>
</dbReference>
<name>A0AAV0D6R5_9ASTE</name>
<dbReference type="GO" id="GO:0016020">
    <property type="term" value="C:membrane"/>
    <property type="evidence" value="ECO:0007669"/>
    <property type="project" value="UniProtKB-SubCell"/>
</dbReference>
<evidence type="ECO:0000256" key="7">
    <source>
        <dbReference type="ARBA" id="ARBA00023136"/>
    </source>
</evidence>
<comment type="similarity">
    <text evidence="2">Belongs to the wax synthase family.</text>
</comment>
<dbReference type="Proteomes" id="UP001152523">
    <property type="component" value="Unassembled WGS sequence"/>
</dbReference>
<accession>A0AAV0D6R5</accession>
<keyword evidence="14" id="KW-1185">Reference proteome</keyword>
<dbReference type="PANTHER" id="PTHR31595">
    <property type="entry name" value="LONG-CHAIN-ALCOHOL O-FATTY-ACYLTRANSFERASE 3-RELATED"/>
    <property type="match status" value="1"/>
</dbReference>
<evidence type="ECO:0000259" key="11">
    <source>
        <dbReference type="Pfam" id="PF13813"/>
    </source>
</evidence>
<evidence type="ECO:0000313" key="13">
    <source>
        <dbReference type="EMBL" id="CAH9141818.1"/>
    </source>
</evidence>
<evidence type="ECO:0000256" key="8">
    <source>
        <dbReference type="ARBA" id="ARBA00023315"/>
    </source>
</evidence>
<dbReference type="EMBL" id="CAMAPF010000076">
    <property type="protein sequence ID" value="CAH9093492.1"/>
    <property type="molecule type" value="Genomic_DNA"/>
</dbReference>
<feature type="transmembrane region" description="Helical" evidence="10">
    <location>
        <begin position="19"/>
        <end position="38"/>
    </location>
</feature>
<proteinExistence type="inferred from homology"/>
<evidence type="ECO:0000256" key="6">
    <source>
        <dbReference type="ARBA" id="ARBA00023098"/>
    </source>
</evidence>
<evidence type="ECO:0000256" key="10">
    <source>
        <dbReference type="SAM" id="Phobius"/>
    </source>
</evidence>
<dbReference type="GO" id="GO:0008374">
    <property type="term" value="F:O-acyltransferase activity"/>
    <property type="evidence" value="ECO:0007669"/>
    <property type="project" value="InterPro"/>
</dbReference>
<evidence type="ECO:0000256" key="3">
    <source>
        <dbReference type="ARBA" id="ARBA00022679"/>
    </source>
</evidence>
<dbReference type="EMBL" id="CAMAPF010001033">
    <property type="protein sequence ID" value="CAH9141818.1"/>
    <property type="molecule type" value="Genomic_DNA"/>
</dbReference>
<organism evidence="12 14">
    <name type="scientific">Cuscuta epithymum</name>
    <dbReference type="NCBI Taxonomy" id="186058"/>
    <lineage>
        <taxon>Eukaryota</taxon>
        <taxon>Viridiplantae</taxon>
        <taxon>Streptophyta</taxon>
        <taxon>Embryophyta</taxon>
        <taxon>Tracheophyta</taxon>
        <taxon>Spermatophyta</taxon>
        <taxon>Magnoliopsida</taxon>
        <taxon>eudicotyledons</taxon>
        <taxon>Gunneridae</taxon>
        <taxon>Pentapetalae</taxon>
        <taxon>asterids</taxon>
        <taxon>lamiids</taxon>
        <taxon>Solanales</taxon>
        <taxon>Convolvulaceae</taxon>
        <taxon>Cuscuteae</taxon>
        <taxon>Cuscuta</taxon>
        <taxon>Cuscuta subgen. Cuscuta</taxon>
    </lineage>
</organism>
<gene>
    <name evidence="12" type="ORF">CEPIT_LOCUS12513</name>
    <name evidence="13" type="ORF">CEPIT_LOCUS39424</name>
</gene>
<protein>
    <recommendedName>
        <fullName evidence="11">Wax synthase domain-containing protein</fullName>
    </recommendedName>
</protein>
<comment type="caution">
    <text evidence="12">The sequence shown here is derived from an EMBL/GenBank/DDBJ whole genome shotgun (WGS) entry which is preliminary data.</text>
</comment>
<evidence type="ECO:0000256" key="2">
    <source>
        <dbReference type="ARBA" id="ARBA00007282"/>
    </source>
</evidence>
<evidence type="ECO:0000256" key="9">
    <source>
        <dbReference type="SAM" id="MobiDB-lite"/>
    </source>
</evidence>
<dbReference type="GO" id="GO:0006629">
    <property type="term" value="P:lipid metabolic process"/>
    <property type="evidence" value="ECO:0007669"/>
    <property type="project" value="UniProtKB-KW"/>
</dbReference>
<keyword evidence="8" id="KW-0012">Acyltransferase</keyword>
<feature type="transmembrane region" description="Helical" evidence="10">
    <location>
        <begin position="301"/>
        <end position="322"/>
    </location>
</feature>
<dbReference type="Pfam" id="PF13813">
    <property type="entry name" value="MBOAT_2"/>
    <property type="match status" value="1"/>
</dbReference>
<keyword evidence="4 10" id="KW-0812">Transmembrane</keyword>
<feature type="compositionally biased region" description="Polar residues" evidence="9">
    <location>
        <begin position="187"/>
        <end position="209"/>
    </location>
</feature>
<feature type="transmembrane region" description="Helical" evidence="10">
    <location>
        <begin position="79"/>
        <end position="98"/>
    </location>
</feature>
<comment type="subcellular location">
    <subcellularLocation>
        <location evidence="1">Membrane</location>
        <topology evidence="1">Multi-pass membrane protein</topology>
    </subcellularLocation>
</comment>
<feature type="transmembrane region" description="Helical" evidence="10">
    <location>
        <begin position="264"/>
        <end position="281"/>
    </location>
</feature>
<evidence type="ECO:0000256" key="4">
    <source>
        <dbReference type="ARBA" id="ARBA00022692"/>
    </source>
</evidence>
<evidence type="ECO:0000256" key="1">
    <source>
        <dbReference type="ARBA" id="ARBA00004141"/>
    </source>
</evidence>
<sequence>MEKGRDVKSVIKYWMEGEITNFIMIWTSAYISLCYCYFAAKLVQKGMQRLFFLLPVVCLLFLLPLNLHSIHLGGTTGFFLAWLANFKLLLLAFGHGPLSDPSISLPRFLALACFPVNVQKQTTVHSSQKSHFQENPKSFEKSCLCPQNRTSQESPHQKSLEEYDLSLQNGSFQETPWKKSFERSDLYPQNRTSQESPQKNSFEKSNPFSLNGDFQETIHFKSMEKLEPYSKHGNFTENPYPESTENVHFQEESRAERSKSRPKFLIYAIKGLLLSFMIGVYNYSEHKHHKTMTLTVYFIHIYIYLEIILAILAAMTSGFLGLDLEPQFKDPYFTTSLQNFWGGRWNLMVNRILRPTVYNPVLRFSANLFGREWAAFPAVLSTFAVSGLMHELMFFYLGRVKPTWEITLFFVLHGSCLAVEIAVKKKLKGRYRLPRFVATSLSLGFLMATGFWLFFPQLLRCQADTKAFAEYANVSSFLKEFGRALTSAFE</sequence>
<feature type="transmembrane region" description="Helical" evidence="10">
    <location>
        <begin position="435"/>
        <end position="455"/>
    </location>
</feature>